<gene>
    <name evidence="2" type="ORF">P3X46_006799</name>
</gene>
<name>A0ABQ9MRD4_HEVBR</name>
<dbReference type="PANTHER" id="PTHR31286:SF99">
    <property type="entry name" value="DUF4283 DOMAIN-CONTAINING PROTEIN"/>
    <property type="match status" value="1"/>
</dbReference>
<dbReference type="PANTHER" id="PTHR31286">
    <property type="entry name" value="GLYCINE-RICH CELL WALL STRUCTURAL PROTEIN 1.8-LIKE"/>
    <property type="match status" value="1"/>
</dbReference>
<comment type="caution">
    <text evidence="2">The sequence shown here is derived from an EMBL/GenBank/DDBJ whole genome shotgun (WGS) entry which is preliminary data.</text>
</comment>
<dbReference type="Proteomes" id="UP001174677">
    <property type="component" value="Chromosome 4"/>
</dbReference>
<reference evidence="2" key="1">
    <citation type="journal article" date="2023" name="Plant Biotechnol. J.">
        <title>Chromosome-level wild Hevea brasiliensis genome provides new tools for genomic-assisted breeding and valuable loci to elevate rubber yield.</title>
        <authorList>
            <person name="Cheng H."/>
            <person name="Song X."/>
            <person name="Hu Y."/>
            <person name="Wu T."/>
            <person name="Yang Q."/>
            <person name="An Z."/>
            <person name="Feng S."/>
            <person name="Deng Z."/>
            <person name="Wu W."/>
            <person name="Zeng X."/>
            <person name="Tu M."/>
            <person name="Wang X."/>
            <person name="Huang H."/>
        </authorList>
    </citation>
    <scope>NUCLEOTIDE SEQUENCE</scope>
    <source>
        <strain evidence="2">MT/VB/25A 57/8</strain>
    </source>
</reference>
<evidence type="ECO:0000313" key="2">
    <source>
        <dbReference type="EMBL" id="KAJ9182852.1"/>
    </source>
</evidence>
<keyword evidence="3" id="KW-1185">Reference proteome</keyword>
<evidence type="ECO:0000313" key="3">
    <source>
        <dbReference type="Proteomes" id="UP001174677"/>
    </source>
</evidence>
<protein>
    <recommendedName>
        <fullName evidence="1">DUF4283 domain-containing protein</fullName>
    </recommendedName>
</protein>
<accession>A0ABQ9MRD4</accession>
<dbReference type="InterPro" id="IPR040256">
    <property type="entry name" value="At4g02000-like"/>
</dbReference>
<organism evidence="2 3">
    <name type="scientific">Hevea brasiliensis</name>
    <name type="common">Para rubber tree</name>
    <name type="synonym">Siphonia brasiliensis</name>
    <dbReference type="NCBI Taxonomy" id="3981"/>
    <lineage>
        <taxon>Eukaryota</taxon>
        <taxon>Viridiplantae</taxon>
        <taxon>Streptophyta</taxon>
        <taxon>Embryophyta</taxon>
        <taxon>Tracheophyta</taxon>
        <taxon>Spermatophyta</taxon>
        <taxon>Magnoliopsida</taxon>
        <taxon>eudicotyledons</taxon>
        <taxon>Gunneridae</taxon>
        <taxon>Pentapetalae</taxon>
        <taxon>rosids</taxon>
        <taxon>fabids</taxon>
        <taxon>Malpighiales</taxon>
        <taxon>Euphorbiaceae</taxon>
        <taxon>Crotonoideae</taxon>
        <taxon>Micrandreae</taxon>
        <taxon>Hevea</taxon>
    </lineage>
</organism>
<dbReference type="InterPro" id="IPR025558">
    <property type="entry name" value="DUF4283"/>
</dbReference>
<dbReference type="Pfam" id="PF14111">
    <property type="entry name" value="DUF4283"/>
    <property type="match status" value="1"/>
</dbReference>
<proteinExistence type="predicted"/>
<dbReference type="EMBL" id="JARPOI010000004">
    <property type="protein sequence ID" value="KAJ9182852.1"/>
    <property type="molecule type" value="Genomic_DNA"/>
</dbReference>
<feature type="domain" description="DUF4283" evidence="1">
    <location>
        <begin position="45"/>
        <end position="127"/>
    </location>
</feature>
<evidence type="ECO:0000259" key="1">
    <source>
        <dbReference type="Pfam" id="PF14111"/>
    </source>
</evidence>
<sequence length="160" mass="18241">METDSLMEDGNVEDDFEIGDGDITIDLSRDIPDIKISFSLQTKLAQKWSKVVAVRLMGKKLGYKALCNRVFAMWNARDAKTVDLGNDYFFIKFSCEEEYHRALLDGPWIINGSYLVVKPWTQDFDAMKTAIDSAIVWVRIPSLALGVCKRSVRNRTEPIK</sequence>